<feature type="transmembrane region" description="Helical" evidence="5">
    <location>
        <begin position="6"/>
        <end position="31"/>
    </location>
</feature>
<dbReference type="GO" id="GO:0016020">
    <property type="term" value="C:membrane"/>
    <property type="evidence" value="ECO:0007669"/>
    <property type="project" value="UniProtKB-SubCell"/>
</dbReference>
<dbReference type="SUPFAM" id="SSF81321">
    <property type="entry name" value="Family A G protein-coupled receptor-like"/>
    <property type="match status" value="1"/>
</dbReference>
<evidence type="ECO:0000259" key="6">
    <source>
        <dbReference type="PROSITE" id="PS50262"/>
    </source>
</evidence>
<name>A0A813UUL1_ADIRI</name>
<dbReference type="InterPro" id="IPR017452">
    <property type="entry name" value="GPCR_Rhodpsn_7TM"/>
</dbReference>
<dbReference type="EMBL" id="CAJNOR010000176">
    <property type="protein sequence ID" value="CAF0828348.1"/>
    <property type="molecule type" value="Genomic_DNA"/>
</dbReference>
<dbReference type="Proteomes" id="UP000663828">
    <property type="component" value="Unassembled WGS sequence"/>
</dbReference>
<keyword evidence="8" id="KW-1185">Reference proteome</keyword>
<evidence type="ECO:0000256" key="1">
    <source>
        <dbReference type="ARBA" id="ARBA00004370"/>
    </source>
</evidence>
<dbReference type="AlphaFoldDB" id="A0A813UUL1"/>
<reference evidence="7" key="1">
    <citation type="submission" date="2021-02" db="EMBL/GenBank/DDBJ databases">
        <authorList>
            <person name="Nowell W R."/>
        </authorList>
    </citation>
    <scope>NUCLEOTIDE SEQUENCE</scope>
</reference>
<sequence length="312" mass="36711">MAIPDIVCFWLLLIFGIPSIMCYIFNLYYFLMDRTLRKGLHNHVIILIHFFGLLYMATDFIWFMHYYRNHSALVSSPIFCLIWAWVDYTLPPSITILMAWASVERHILIFHQNLTATSVKCFIFHYFPLILFGIYPSIFYFIMFFVMPCEISYDYSLNICGLFHCSYSQSTLAMWDSIVDLITPGFVIVIFSLLLIGRVWYSKYRMGQQFQWRNYSKMLRQLLSLSVLYSIFFFPFIVLYTAYTAGLSRDVGVEFFLVTLFFSYFVTLFIPFVSMAALPELRSKMRKIIPSTRRQRNAIAPTITAGARLANQ</sequence>
<dbReference type="PROSITE" id="PS50262">
    <property type="entry name" value="G_PROTEIN_RECEP_F1_2"/>
    <property type="match status" value="1"/>
</dbReference>
<feature type="transmembrane region" description="Helical" evidence="5">
    <location>
        <begin position="255"/>
        <end position="278"/>
    </location>
</feature>
<evidence type="ECO:0000256" key="2">
    <source>
        <dbReference type="ARBA" id="ARBA00022692"/>
    </source>
</evidence>
<comment type="subcellular location">
    <subcellularLocation>
        <location evidence="1">Membrane</location>
    </subcellularLocation>
</comment>
<feature type="transmembrane region" description="Helical" evidence="5">
    <location>
        <begin position="76"/>
        <end position="101"/>
    </location>
</feature>
<keyword evidence="2 5" id="KW-0812">Transmembrane</keyword>
<feature type="transmembrane region" description="Helical" evidence="5">
    <location>
        <begin position="181"/>
        <end position="201"/>
    </location>
</feature>
<evidence type="ECO:0000256" key="4">
    <source>
        <dbReference type="ARBA" id="ARBA00023136"/>
    </source>
</evidence>
<gene>
    <name evidence="7" type="ORF">XAT740_LOCUS4328</name>
</gene>
<feature type="domain" description="G-protein coupled receptors family 1 profile" evidence="6">
    <location>
        <begin position="22"/>
        <end position="274"/>
    </location>
</feature>
<feature type="transmembrane region" description="Helical" evidence="5">
    <location>
        <begin position="222"/>
        <end position="243"/>
    </location>
</feature>
<feature type="transmembrane region" description="Helical" evidence="5">
    <location>
        <begin position="43"/>
        <end position="64"/>
    </location>
</feature>
<organism evidence="7 8">
    <name type="scientific">Adineta ricciae</name>
    <name type="common">Rotifer</name>
    <dbReference type="NCBI Taxonomy" id="249248"/>
    <lineage>
        <taxon>Eukaryota</taxon>
        <taxon>Metazoa</taxon>
        <taxon>Spiralia</taxon>
        <taxon>Gnathifera</taxon>
        <taxon>Rotifera</taxon>
        <taxon>Eurotatoria</taxon>
        <taxon>Bdelloidea</taxon>
        <taxon>Adinetida</taxon>
        <taxon>Adinetidae</taxon>
        <taxon>Adineta</taxon>
    </lineage>
</organism>
<proteinExistence type="predicted"/>
<accession>A0A813UUL1</accession>
<evidence type="ECO:0000256" key="5">
    <source>
        <dbReference type="SAM" id="Phobius"/>
    </source>
</evidence>
<keyword evidence="3 5" id="KW-1133">Transmembrane helix</keyword>
<feature type="transmembrane region" description="Helical" evidence="5">
    <location>
        <begin position="122"/>
        <end position="147"/>
    </location>
</feature>
<protein>
    <recommendedName>
        <fullName evidence="6">G-protein coupled receptors family 1 profile domain-containing protein</fullName>
    </recommendedName>
</protein>
<comment type="caution">
    <text evidence="7">The sequence shown here is derived from an EMBL/GenBank/DDBJ whole genome shotgun (WGS) entry which is preliminary data.</text>
</comment>
<keyword evidence="4 5" id="KW-0472">Membrane</keyword>
<evidence type="ECO:0000313" key="7">
    <source>
        <dbReference type="EMBL" id="CAF0828348.1"/>
    </source>
</evidence>
<evidence type="ECO:0000313" key="8">
    <source>
        <dbReference type="Proteomes" id="UP000663828"/>
    </source>
</evidence>
<evidence type="ECO:0000256" key="3">
    <source>
        <dbReference type="ARBA" id="ARBA00022989"/>
    </source>
</evidence>
<dbReference type="Gene3D" id="1.20.1070.10">
    <property type="entry name" value="Rhodopsin 7-helix transmembrane proteins"/>
    <property type="match status" value="1"/>
</dbReference>